<dbReference type="GO" id="GO:0003676">
    <property type="term" value="F:nucleic acid binding"/>
    <property type="evidence" value="ECO:0007669"/>
    <property type="project" value="InterPro"/>
</dbReference>
<evidence type="ECO:0008006" key="3">
    <source>
        <dbReference type="Google" id="ProtNLM"/>
    </source>
</evidence>
<name>A0A6L2PQ66_COPFO</name>
<dbReference type="Proteomes" id="UP000502823">
    <property type="component" value="Unassembled WGS sequence"/>
</dbReference>
<organism evidence="1 2">
    <name type="scientific">Coptotermes formosanus</name>
    <name type="common">Formosan subterranean termite</name>
    <dbReference type="NCBI Taxonomy" id="36987"/>
    <lineage>
        <taxon>Eukaryota</taxon>
        <taxon>Metazoa</taxon>
        <taxon>Ecdysozoa</taxon>
        <taxon>Arthropoda</taxon>
        <taxon>Hexapoda</taxon>
        <taxon>Insecta</taxon>
        <taxon>Pterygota</taxon>
        <taxon>Neoptera</taxon>
        <taxon>Polyneoptera</taxon>
        <taxon>Dictyoptera</taxon>
        <taxon>Blattodea</taxon>
        <taxon>Blattoidea</taxon>
        <taxon>Termitoidae</taxon>
        <taxon>Rhinotermitidae</taxon>
        <taxon>Coptotermes</taxon>
    </lineage>
</organism>
<sequence length="219" mass="25459">MLKNASVDKCLSRALTFKWFQRFKGGRNSADVGPRCGRPSISRNNDPVKRVRELSRANRQFTVCEISAEVGICYGTRQAILTDDLTLRRVSAKFFPRVLTTEQKEHHLSVATYLLKEAEVDQKFITGDEIWVYSYCLETKGFFLANHDMPVVQQPPYSPDMAPCDFWLFSKLKMALKGKRFYDIDTIKENTTKHLRSIPKHSFQKCFQQRHSRWNKSVV</sequence>
<dbReference type="PANTHER" id="PTHR46060:SF1">
    <property type="entry name" value="MARINER MOS1 TRANSPOSASE-LIKE PROTEIN"/>
    <property type="match status" value="1"/>
</dbReference>
<dbReference type="InterPro" id="IPR052709">
    <property type="entry name" value="Transposase-MT_Hybrid"/>
</dbReference>
<dbReference type="Gene3D" id="3.30.420.10">
    <property type="entry name" value="Ribonuclease H-like superfamily/Ribonuclease H"/>
    <property type="match status" value="1"/>
</dbReference>
<protein>
    <recommendedName>
        <fullName evidence="3">Mos1 transposase HTH domain-containing protein</fullName>
    </recommendedName>
</protein>
<comment type="caution">
    <text evidence="1">The sequence shown here is derived from an EMBL/GenBank/DDBJ whole genome shotgun (WGS) entry which is preliminary data.</text>
</comment>
<evidence type="ECO:0000313" key="2">
    <source>
        <dbReference type="Proteomes" id="UP000502823"/>
    </source>
</evidence>
<dbReference type="InterPro" id="IPR036397">
    <property type="entry name" value="RNaseH_sf"/>
</dbReference>
<dbReference type="OrthoDB" id="10065579at2759"/>
<dbReference type="AlphaFoldDB" id="A0A6L2PQ66"/>
<evidence type="ECO:0000313" key="1">
    <source>
        <dbReference type="EMBL" id="GFG34769.1"/>
    </source>
</evidence>
<keyword evidence="2" id="KW-1185">Reference proteome</keyword>
<dbReference type="PANTHER" id="PTHR46060">
    <property type="entry name" value="MARINER MOS1 TRANSPOSASE-LIKE PROTEIN"/>
    <property type="match status" value="1"/>
</dbReference>
<dbReference type="InParanoid" id="A0A6L2PQ66"/>
<dbReference type="EMBL" id="BLKM01005571">
    <property type="protein sequence ID" value="GFG34769.1"/>
    <property type="molecule type" value="Genomic_DNA"/>
</dbReference>
<gene>
    <name evidence="1" type="ORF">Cfor_05497</name>
</gene>
<reference evidence="2" key="1">
    <citation type="submission" date="2020-01" db="EMBL/GenBank/DDBJ databases">
        <title>Draft genome sequence of the Termite Coptotermes fromosanus.</title>
        <authorList>
            <person name="Itakura S."/>
            <person name="Yosikawa Y."/>
            <person name="Umezawa K."/>
        </authorList>
    </citation>
    <scope>NUCLEOTIDE SEQUENCE [LARGE SCALE GENOMIC DNA]</scope>
</reference>
<proteinExistence type="predicted"/>
<accession>A0A6L2PQ66</accession>